<dbReference type="PANTHER" id="PTHR33121:SF76">
    <property type="entry name" value="SIGNALING PROTEIN"/>
    <property type="match status" value="1"/>
</dbReference>
<feature type="domain" description="EAL" evidence="1">
    <location>
        <begin position="24"/>
        <end position="275"/>
    </location>
</feature>
<dbReference type="InterPro" id="IPR035919">
    <property type="entry name" value="EAL_sf"/>
</dbReference>
<dbReference type="OrthoDB" id="1673646at2"/>
<dbReference type="AlphaFoldDB" id="A0A1H2HVM3"/>
<dbReference type="SUPFAM" id="SSF141868">
    <property type="entry name" value="EAL domain-like"/>
    <property type="match status" value="1"/>
</dbReference>
<accession>A0A1H2HVM3</accession>
<proteinExistence type="predicted"/>
<evidence type="ECO:0000259" key="1">
    <source>
        <dbReference type="PROSITE" id="PS50883"/>
    </source>
</evidence>
<evidence type="ECO:0000313" key="2">
    <source>
        <dbReference type="EMBL" id="SDU35598.1"/>
    </source>
</evidence>
<dbReference type="SMART" id="SM00052">
    <property type="entry name" value="EAL"/>
    <property type="match status" value="1"/>
</dbReference>
<gene>
    <name evidence="2" type="ORF">SAMN05216580_2539</name>
</gene>
<dbReference type="GO" id="GO:0071111">
    <property type="term" value="F:cyclic-guanylate-specific phosphodiesterase activity"/>
    <property type="evidence" value="ECO:0007669"/>
    <property type="project" value="InterPro"/>
</dbReference>
<reference evidence="3" key="1">
    <citation type="submission" date="2016-10" db="EMBL/GenBank/DDBJ databases">
        <authorList>
            <person name="Varghese N."/>
            <person name="Submissions S."/>
        </authorList>
    </citation>
    <scope>NUCLEOTIDE SEQUENCE [LARGE SCALE GENOMIC DNA]</scope>
    <source>
        <strain evidence="3">CCTCC 2012022</strain>
    </source>
</reference>
<dbReference type="RefSeq" id="WP_157718998.1">
    <property type="nucleotide sequence ID" value="NZ_LT629780.1"/>
</dbReference>
<dbReference type="Proteomes" id="UP000243063">
    <property type="component" value="Chromosome I"/>
</dbReference>
<dbReference type="EMBL" id="LT629780">
    <property type="protein sequence ID" value="SDU35598.1"/>
    <property type="molecule type" value="Genomic_DNA"/>
</dbReference>
<protein>
    <submittedName>
        <fullName evidence="2">EAL domain, c-di-GMP-specific phosphodiesterase class I (Or its enzymatically inactive variant)</fullName>
    </submittedName>
</protein>
<keyword evidence="3" id="KW-1185">Reference proteome</keyword>
<dbReference type="InterPro" id="IPR050706">
    <property type="entry name" value="Cyclic-di-GMP_PDE-like"/>
</dbReference>
<name>A0A1H2HVM3_9GAMM</name>
<dbReference type="InterPro" id="IPR001633">
    <property type="entry name" value="EAL_dom"/>
</dbReference>
<sequence>MALEALQQHFRTEQETLWGDGLALSAAADGVSGHFARLRLHSHFQPLLDAVTLQPLAHEALLRPLDPHSGAYLPPSAAFACARTPQEAVYLDRLCRVVHALNFVRQQPGRQLLFLNVSGRHLAAVAQEHGAAFERLLALCGLQPQQVVLEILEASVDQLELLQTALQAYRKRGFRIAMDDFGCQHSNFDRLWQLTPDLVKLDRHLIQQAEVNPRARLILPKLIGIIHDLGAQAVWNRDGAAAPPLRGRRQRPAAGLLLCPSAADAAARRCRNACGVAPGGAGIGTAIRLRRRARPER</sequence>
<dbReference type="PROSITE" id="PS50883">
    <property type="entry name" value="EAL"/>
    <property type="match status" value="1"/>
</dbReference>
<dbReference type="PANTHER" id="PTHR33121">
    <property type="entry name" value="CYCLIC DI-GMP PHOSPHODIESTERASE PDEF"/>
    <property type="match status" value="1"/>
</dbReference>
<organism evidence="2 3">
    <name type="scientific">Geopseudomonas guangdongensis</name>
    <dbReference type="NCBI Taxonomy" id="1245526"/>
    <lineage>
        <taxon>Bacteria</taxon>
        <taxon>Pseudomonadati</taxon>
        <taxon>Pseudomonadota</taxon>
        <taxon>Gammaproteobacteria</taxon>
        <taxon>Pseudomonadales</taxon>
        <taxon>Pseudomonadaceae</taxon>
        <taxon>Geopseudomonas</taxon>
    </lineage>
</organism>
<dbReference type="Gene3D" id="3.20.20.450">
    <property type="entry name" value="EAL domain"/>
    <property type="match status" value="1"/>
</dbReference>
<dbReference type="CDD" id="cd01948">
    <property type="entry name" value="EAL"/>
    <property type="match status" value="1"/>
</dbReference>
<dbReference type="Pfam" id="PF00563">
    <property type="entry name" value="EAL"/>
    <property type="match status" value="1"/>
</dbReference>
<dbReference type="STRING" id="1245526.SAMN05216580_2539"/>
<evidence type="ECO:0000313" key="3">
    <source>
        <dbReference type="Proteomes" id="UP000243063"/>
    </source>
</evidence>